<dbReference type="EMBL" id="BK015567">
    <property type="protein sequence ID" value="DAE13626.1"/>
    <property type="molecule type" value="Genomic_DNA"/>
</dbReference>
<protein>
    <submittedName>
        <fullName evidence="1">Uncharacterized protein</fullName>
    </submittedName>
</protein>
<proteinExistence type="predicted"/>
<sequence length="120" mass="14589">MNNKYLNFLNWAVFTMIDRKTQDDHKSKIQVCGLFRDPVLAEESFLPHLPNPEVKRYLLHVDDLERFEEFYNFIQDLNEKYGDYAIFHVKDGDFTIDEENKFRYMLHIWTDTKIRGVDMF</sequence>
<accession>A0A8S5Q3B2</accession>
<name>A0A8S5Q3B2_9CAUD</name>
<evidence type="ECO:0000313" key="1">
    <source>
        <dbReference type="EMBL" id="DAE13626.1"/>
    </source>
</evidence>
<organism evidence="1">
    <name type="scientific">Siphoviridae sp. ctVif31</name>
    <dbReference type="NCBI Taxonomy" id="2825532"/>
    <lineage>
        <taxon>Viruses</taxon>
        <taxon>Duplodnaviria</taxon>
        <taxon>Heunggongvirae</taxon>
        <taxon>Uroviricota</taxon>
        <taxon>Caudoviricetes</taxon>
    </lineage>
</organism>
<reference evidence="1" key="1">
    <citation type="journal article" date="2021" name="Proc. Natl. Acad. Sci. U.S.A.">
        <title>A Catalog of Tens of Thousands of Viruses from Human Metagenomes Reveals Hidden Associations with Chronic Diseases.</title>
        <authorList>
            <person name="Tisza M.J."/>
            <person name="Buck C.B."/>
        </authorList>
    </citation>
    <scope>NUCLEOTIDE SEQUENCE</scope>
    <source>
        <strain evidence="1">CtVif31</strain>
    </source>
</reference>